<dbReference type="InterPro" id="IPR035500">
    <property type="entry name" value="NHR-like_dom_sf"/>
</dbReference>
<dbReference type="PRINTS" id="PR00398">
    <property type="entry name" value="STRDHORMONER"/>
</dbReference>
<keyword evidence="3 11" id="KW-0479">Metal-binding</keyword>
<evidence type="ECO:0000256" key="2">
    <source>
        <dbReference type="ARBA" id="ARBA00005993"/>
    </source>
</evidence>
<dbReference type="EMBL" id="JARK01000477">
    <property type="protein sequence ID" value="EYC36604.1"/>
    <property type="molecule type" value="Genomic_DNA"/>
</dbReference>
<dbReference type="InterPro" id="IPR000536">
    <property type="entry name" value="Nucl_hrmn_rcpt_lig-bd"/>
</dbReference>
<evidence type="ECO:0000256" key="4">
    <source>
        <dbReference type="ARBA" id="ARBA00022771"/>
    </source>
</evidence>
<reference evidence="16" key="1">
    <citation type="journal article" date="2015" name="Nat. Genet.">
        <title>The genome and transcriptome of the zoonotic hookworm Ancylostoma ceylanicum identify infection-specific gene families.</title>
        <authorList>
            <person name="Schwarz E.M."/>
            <person name="Hu Y."/>
            <person name="Antoshechkin I."/>
            <person name="Miller M.M."/>
            <person name="Sternberg P.W."/>
            <person name="Aroian R.V."/>
        </authorList>
    </citation>
    <scope>NUCLEOTIDE SEQUENCE</scope>
    <source>
        <strain evidence="16">HY135</strain>
    </source>
</reference>
<dbReference type="SMART" id="SM00399">
    <property type="entry name" value="ZnF_C4"/>
    <property type="match status" value="1"/>
</dbReference>
<dbReference type="GO" id="GO:0008270">
    <property type="term" value="F:zinc ion binding"/>
    <property type="evidence" value="ECO:0007669"/>
    <property type="project" value="UniProtKB-KW"/>
</dbReference>
<evidence type="ECO:0000259" key="13">
    <source>
        <dbReference type="PROSITE" id="PS51030"/>
    </source>
</evidence>
<name>A0A016W9V9_9BILA</name>
<evidence type="ECO:0000256" key="8">
    <source>
        <dbReference type="ARBA" id="ARBA00023163"/>
    </source>
</evidence>
<evidence type="ECO:0000256" key="11">
    <source>
        <dbReference type="RuleBase" id="RU004334"/>
    </source>
</evidence>
<feature type="region of interest" description="Disordered" evidence="12">
    <location>
        <begin position="143"/>
        <end position="173"/>
    </location>
</feature>
<dbReference type="AlphaFoldDB" id="A0A016W9V9"/>
<evidence type="ECO:0008006" key="17">
    <source>
        <dbReference type="Google" id="ProtNLM"/>
    </source>
</evidence>
<evidence type="ECO:0000256" key="6">
    <source>
        <dbReference type="ARBA" id="ARBA00023015"/>
    </source>
</evidence>
<evidence type="ECO:0000313" key="16">
    <source>
        <dbReference type="Proteomes" id="UP000024635"/>
    </source>
</evidence>
<dbReference type="Pfam" id="PF00105">
    <property type="entry name" value="zf-C4"/>
    <property type="match status" value="1"/>
</dbReference>
<keyword evidence="5 11" id="KW-0862">Zinc</keyword>
<evidence type="ECO:0000256" key="10">
    <source>
        <dbReference type="ARBA" id="ARBA00023242"/>
    </source>
</evidence>
<keyword evidence="4 11" id="KW-0863">Zinc-finger</keyword>
<dbReference type="Proteomes" id="UP000024635">
    <property type="component" value="Unassembled WGS sequence"/>
</dbReference>
<evidence type="ECO:0000256" key="7">
    <source>
        <dbReference type="ARBA" id="ARBA00023125"/>
    </source>
</evidence>
<dbReference type="GO" id="GO:0005634">
    <property type="term" value="C:nucleus"/>
    <property type="evidence" value="ECO:0007669"/>
    <property type="project" value="UniProtKB-SubCell"/>
</dbReference>
<comment type="caution">
    <text evidence="15">The sequence shown here is derived from an EMBL/GenBank/DDBJ whole genome shotgun (WGS) entry which is preliminary data.</text>
</comment>
<evidence type="ECO:0000256" key="3">
    <source>
        <dbReference type="ARBA" id="ARBA00022723"/>
    </source>
</evidence>
<proteinExistence type="inferred from homology"/>
<evidence type="ECO:0000256" key="9">
    <source>
        <dbReference type="ARBA" id="ARBA00023170"/>
    </source>
</evidence>
<feature type="domain" description="NR LBD" evidence="14">
    <location>
        <begin position="177"/>
        <end position="401"/>
    </location>
</feature>
<keyword evidence="7 11" id="KW-0238">DNA-binding</keyword>
<comment type="subcellular location">
    <subcellularLocation>
        <location evidence="1 11">Nucleus</location>
    </subcellularLocation>
</comment>
<sequence>MICSFRIVCSLRGIFTSPLVGRHAISTACEYRFDSLFRPEEPAFRPGAVTMDPYTQPSASNQSASSDLCVVCGDKAIGKHYGAVACNGCKGFFRRSVFQNLQYTCRFEKSCHIDKDHRNACRFCRFQKCLSDGMRPEAIQNERDRIGSTKHRKRVSSRLCGQSEPQLPQNPVAAPSASRRLLQMLVDIEQRIANSQTMNRLLREGVECKSSKQRTMNSIIGWASMLHPLPEIHSDDRVLLLKHFLPCFALLNVVQKSVHAPHLLLPNDEILSLSTSHIPSVVAIQSRILEELLVPLRRLRADEAEFSCLKALILLNGDVATLSEQSKGKLREARDALLKALFGFFNETFSALDASLRVSCLLLIIPSLLSISHSIAESPALAELFGVSEGNQKQKIKVRSENFCASLAPVSHLQSRVAVGAVNIGITCYQLRTPMNSCLSYEKTKKFAQKIWF</sequence>
<dbReference type="InterPro" id="IPR013088">
    <property type="entry name" value="Znf_NHR/GATA"/>
</dbReference>
<dbReference type="SMART" id="SM00430">
    <property type="entry name" value="HOLI"/>
    <property type="match status" value="1"/>
</dbReference>
<dbReference type="PROSITE" id="PS51843">
    <property type="entry name" value="NR_LBD"/>
    <property type="match status" value="1"/>
</dbReference>
<dbReference type="SUPFAM" id="SSF48508">
    <property type="entry name" value="Nuclear receptor ligand-binding domain"/>
    <property type="match status" value="1"/>
</dbReference>
<feature type="compositionally biased region" description="Polar residues" evidence="12">
    <location>
        <begin position="159"/>
        <end position="169"/>
    </location>
</feature>
<feature type="domain" description="Nuclear receptor" evidence="13">
    <location>
        <begin position="66"/>
        <end position="141"/>
    </location>
</feature>
<keyword evidence="8 11" id="KW-0804">Transcription</keyword>
<dbReference type="PROSITE" id="PS51030">
    <property type="entry name" value="NUCLEAR_REC_DBD_2"/>
    <property type="match status" value="1"/>
</dbReference>
<evidence type="ECO:0000256" key="5">
    <source>
        <dbReference type="ARBA" id="ARBA00022833"/>
    </source>
</evidence>
<dbReference type="PRINTS" id="PR00047">
    <property type="entry name" value="STROIDFINGER"/>
</dbReference>
<keyword evidence="6 11" id="KW-0805">Transcription regulation</keyword>
<keyword evidence="16" id="KW-1185">Reference proteome</keyword>
<organism evidence="15 16">
    <name type="scientific">Ancylostoma ceylanicum</name>
    <dbReference type="NCBI Taxonomy" id="53326"/>
    <lineage>
        <taxon>Eukaryota</taxon>
        <taxon>Metazoa</taxon>
        <taxon>Ecdysozoa</taxon>
        <taxon>Nematoda</taxon>
        <taxon>Chromadorea</taxon>
        <taxon>Rhabditida</taxon>
        <taxon>Rhabditina</taxon>
        <taxon>Rhabditomorpha</taxon>
        <taxon>Strongyloidea</taxon>
        <taxon>Ancylostomatidae</taxon>
        <taxon>Ancylostomatinae</taxon>
        <taxon>Ancylostoma</taxon>
    </lineage>
</organism>
<dbReference type="PANTHER" id="PTHR24083">
    <property type="entry name" value="NUCLEAR HORMONE RECEPTOR"/>
    <property type="match status" value="1"/>
</dbReference>
<gene>
    <name evidence="15" type="primary">Acey_s0877.g2820</name>
    <name evidence="15" type="synonym">Acey-nhr-14</name>
    <name evidence="15" type="ORF">Y032_0877g2820</name>
</gene>
<dbReference type="OrthoDB" id="5771769at2759"/>
<dbReference type="PROSITE" id="PS00031">
    <property type="entry name" value="NUCLEAR_REC_DBD_1"/>
    <property type="match status" value="1"/>
</dbReference>
<dbReference type="InterPro" id="IPR049636">
    <property type="entry name" value="HNF4-like_DBD"/>
</dbReference>
<dbReference type="FunFam" id="3.30.50.10:FF:000030">
    <property type="entry name" value="Nuclear Hormone Receptor family"/>
    <property type="match status" value="1"/>
</dbReference>
<dbReference type="SUPFAM" id="SSF57716">
    <property type="entry name" value="Glucocorticoid receptor-like (DNA-binding domain)"/>
    <property type="match status" value="1"/>
</dbReference>
<keyword evidence="9 11" id="KW-0675">Receptor</keyword>
<evidence type="ECO:0000313" key="15">
    <source>
        <dbReference type="EMBL" id="EYC36604.1"/>
    </source>
</evidence>
<comment type="similarity">
    <text evidence="2 11">Belongs to the nuclear hormone receptor family.</text>
</comment>
<dbReference type="Gene3D" id="3.30.50.10">
    <property type="entry name" value="Erythroid Transcription Factor GATA-1, subunit A"/>
    <property type="match status" value="1"/>
</dbReference>
<dbReference type="Pfam" id="PF00104">
    <property type="entry name" value="Hormone_recep"/>
    <property type="match status" value="1"/>
</dbReference>
<evidence type="ECO:0000256" key="12">
    <source>
        <dbReference type="SAM" id="MobiDB-lite"/>
    </source>
</evidence>
<evidence type="ECO:0000256" key="1">
    <source>
        <dbReference type="ARBA" id="ARBA00004123"/>
    </source>
</evidence>
<dbReference type="InterPro" id="IPR001628">
    <property type="entry name" value="Znf_hrmn_rcpt"/>
</dbReference>
<dbReference type="GO" id="GO:0000978">
    <property type="term" value="F:RNA polymerase II cis-regulatory region sequence-specific DNA binding"/>
    <property type="evidence" value="ECO:0007669"/>
    <property type="project" value="InterPro"/>
</dbReference>
<dbReference type="InterPro" id="IPR050274">
    <property type="entry name" value="Nuclear_hormone_rcpt_NR2"/>
</dbReference>
<dbReference type="Gene3D" id="1.10.565.10">
    <property type="entry name" value="Retinoid X Receptor"/>
    <property type="match status" value="1"/>
</dbReference>
<accession>A0A016W9V9</accession>
<dbReference type="CDD" id="cd06960">
    <property type="entry name" value="NR_DBD_HNF4A"/>
    <property type="match status" value="1"/>
</dbReference>
<protein>
    <recommendedName>
        <fullName evidence="17">Zinc finger, C4 type</fullName>
    </recommendedName>
</protein>
<keyword evidence="10 11" id="KW-0539">Nucleus</keyword>
<evidence type="ECO:0000259" key="14">
    <source>
        <dbReference type="PROSITE" id="PS51843"/>
    </source>
</evidence>
<dbReference type="GO" id="GO:0003700">
    <property type="term" value="F:DNA-binding transcription factor activity"/>
    <property type="evidence" value="ECO:0007669"/>
    <property type="project" value="InterPro"/>
</dbReference>
<dbReference type="STRING" id="53326.A0A016W9V9"/>
<dbReference type="InterPro" id="IPR001723">
    <property type="entry name" value="Nuclear_hrmn_rcpt"/>
</dbReference>